<evidence type="ECO:0000313" key="2">
    <source>
        <dbReference type="EMBL" id="MFB9150176.1"/>
    </source>
</evidence>
<feature type="region of interest" description="Disordered" evidence="1">
    <location>
        <begin position="57"/>
        <end position="79"/>
    </location>
</feature>
<comment type="caution">
    <text evidence="2">The sequence shown here is derived from an EMBL/GenBank/DDBJ whole genome shotgun (WGS) entry which is preliminary data.</text>
</comment>
<dbReference type="GO" id="GO:0003677">
    <property type="term" value="F:DNA binding"/>
    <property type="evidence" value="ECO:0007669"/>
    <property type="project" value="UniProtKB-KW"/>
</dbReference>
<protein>
    <submittedName>
        <fullName evidence="2">Excisionase family DNA-binding protein</fullName>
    </submittedName>
</protein>
<accession>A0ABV5I290</accession>
<name>A0ABV5I290_9RHOB</name>
<dbReference type="RefSeq" id="WP_377069726.1">
    <property type="nucleotide sequence ID" value="NZ_JBHMEC010000016.1"/>
</dbReference>
<keyword evidence="2" id="KW-0238">DNA-binding</keyword>
<dbReference type="Proteomes" id="UP001589670">
    <property type="component" value="Unassembled WGS sequence"/>
</dbReference>
<reference evidence="2 3" key="1">
    <citation type="submission" date="2024-09" db="EMBL/GenBank/DDBJ databases">
        <authorList>
            <person name="Sun Q."/>
            <person name="Mori K."/>
        </authorList>
    </citation>
    <scope>NUCLEOTIDE SEQUENCE [LARGE SCALE GENOMIC DNA]</scope>
    <source>
        <strain evidence="2 3">CECT 9424</strain>
    </source>
</reference>
<dbReference type="EMBL" id="JBHMEC010000016">
    <property type="protein sequence ID" value="MFB9150176.1"/>
    <property type="molecule type" value="Genomic_DNA"/>
</dbReference>
<organism evidence="2 3">
    <name type="scientific">Roseovarius ramblicola</name>
    <dbReference type="NCBI Taxonomy" id="2022336"/>
    <lineage>
        <taxon>Bacteria</taxon>
        <taxon>Pseudomonadati</taxon>
        <taxon>Pseudomonadota</taxon>
        <taxon>Alphaproteobacteria</taxon>
        <taxon>Rhodobacterales</taxon>
        <taxon>Roseobacteraceae</taxon>
        <taxon>Roseovarius</taxon>
    </lineage>
</organism>
<dbReference type="InterPro" id="IPR010093">
    <property type="entry name" value="SinI_DNA-bd"/>
</dbReference>
<sequence>MRKDQRPVTPAMLAERWQCSAETIRQMVHRQELRAFRVGRMIRIPWDAVEEIECQTSQSDDCEAGPVPRGTIPAHGDGGAITVRHALDRRRNSGPETDT</sequence>
<evidence type="ECO:0000313" key="3">
    <source>
        <dbReference type="Proteomes" id="UP001589670"/>
    </source>
</evidence>
<keyword evidence="3" id="KW-1185">Reference proteome</keyword>
<evidence type="ECO:0000256" key="1">
    <source>
        <dbReference type="SAM" id="MobiDB-lite"/>
    </source>
</evidence>
<gene>
    <name evidence="2" type="ORF">ACFFU4_10490</name>
</gene>
<proteinExistence type="predicted"/>
<dbReference type="NCBIfam" id="TIGR01764">
    <property type="entry name" value="excise"/>
    <property type="match status" value="1"/>
</dbReference>